<dbReference type="FunFam" id="3.30.465.10:FF:000017">
    <property type="entry name" value="Xanthine dehydrogenase, FAD binding subunit"/>
    <property type="match status" value="1"/>
</dbReference>
<evidence type="ECO:0000259" key="4">
    <source>
        <dbReference type="PROSITE" id="PS51387"/>
    </source>
</evidence>
<dbReference type="InterPro" id="IPR036318">
    <property type="entry name" value="FAD-bd_PCMH-like_sf"/>
</dbReference>
<accession>A0A1I3S5G0</accession>
<evidence type="ECO:0000256" key="1">
    <source>
        <dbReference type="ARBA" id="ARBA00022630"/>
    </source>
</evidence>
<feature type="domain" description="FAD-binding PCMH-type" evidence="4">
    <location>
        <begin position="1"/>
        <end position="177"/>
    </location>
</feature>
<dbReference type="Pfam" id="PF03450">
    <property type="entry name" value="CO_deh_flav_C"/>
    <property type="match status" value="1"/>
</dbReference>
<dbReference type="InterPro" id="IPR036683">
    <property type="entry name" value="CO_DH_flav_C_dom_sf"/>
</dbReference>
<dbReference type="PANTHER" id="PTHR42659">
    <property type="entry name" value="XANTHINE DEHYDROGENASE SUBUNIT C-RELATED"/>
    <property type="match status" value="1"/>
</dbReference>
<dbReference type="PANTHER" id="PTHR42659:SF2">
    <property type="entry name" value="XANTHINE DEHYDROGENASE SUBUNIT C-RELATED"/>
    <property type="match status" value="1"/>
</dbReference>
<dbReference type="InterPro" id="IPR051312">
    <property type="entry name" value="Diverse_Substr_Oxidored"/>
</dbReference>
<keyword evidence="3" id="KW-0560">Oxidoreductase</keyword>
<evidence type="ECO:0000256" key="2">
    <source>
        <dbReference type="ARBA" id="ARBA00022827"/>
    </source>
</evidence>
<dbReference type="EMBL" id="FORR01000012">
    <property type="protein sequence ID" value="SFJ54073.1"/>
    <property type="molecule type" value="Genomic_DNA"/>
</dbReference>
<dbReference type="PROSITE" id="PS51387">
    <property type="entry name" value="FAD_PCMH"/>
    <property type="match status" value="1"/>
</dbReference>
<name>A0A1I3S5G0_9BACL</name>
<dbReference type="GO" id="GO:0071949">
    <property type="term" value="F:FAD binding"/>
    <property type="evidence" value="ECO:0007669"/>
    <property type="project" value="InterPro"/>
</dbReference>
<keyword evidence="6" id="KW-1185">Reference proteome</keyword>
<dbReference type="Pfam" id="PF00941">
    <property type="entry name" value="FAD_binding_5"/>
    <property type="match status" value="1"/>
</dbReference>
<dbReference type="GO" id="GO:0016491">
    <property type="term" value="F:oxidoreductase activity"/>
    <property type="evidence" value="ECO:0007669"/>
    <property type="project" value="UniProtKB-KW"/>
</dbReference>
<keyword evidence="1" id="KW-0285">Flavoprotein</keyword>
<dbReference type="SMART" id="SM01092">
    <property type="entry name" value="CO_deh_flav_C"/>
    <property type="match status" value="1"/>
</dbReference>
<dbReference type="STRING" id="46223.SAMN05421852_11230"/>
<organism evidence="5 6">
    <name type="scientific">Thermoflavimicrobium dichotomicum</name>
    <dbReference type="NCBI Taxonomy" id="46223"/>
    <lineage>
        <taxon>Bacteria</taxon>
        <taxon>Bacillati</taxon>
        <taxon>Bacillota</taxon>
        <taxon>Bacilli</taxon>
        <taxon>Bacillales</taxon>
        <taxon>Thermoactinomycetaceae</taxon>
        <taxon>Thermoflavimicrobium</taxon>
    </lineage>
</organism>
<dbReference type="InterPro" id="IPR016166">
    <property type="entry name" value="FAD-bd_PCMH"/>
</dbReference>
<reference evidence="5 6" key="1">
    <citation type="submission" date="2016-10" db="EMBL/GenBank/DDBJ databases">
        <authorList>
            <person name="de Groot N.N."/>
        </authorList>
    </citation>
    <scope>NUCLEOTIDE SEQUENCE [LARGE SCALE GENOMIC DNA]</scope>
    <source>
        <strain evidence="5 6">DSM 44778</strain>
    </source>
</reference>
<dbReference type="InterPro" id="IPR016169">
    <property type="entry name" value="FAD-bd_PCMH_sub2"/>
</dbReference>
<evidence type="ECO:0000313" key="6">
    <source>
        <dbReference type="Proteomes" id="UP000199545"/>
    </source>
</evidence>
<dbReference type="Gene3D" id="3.30.43.10">
    <property type="entry name" value="Uridine Diphospho-n-acetylenolpyruvylglucosamine Reductase, domain 2"/>
    <property type="match status" value="1"/>
</dbReference>
<dbReference type="OrthoDB" id="9774454at2"/>
<evidence type="ECO:0000256" key="3">
    <source>
        <dbReference type="ARBA" id="ARBA00023002"/>
    </source>
</evidence>
<dbReference type="Gene3D" id="3.30.390.50">
    <property type="entry name" value="CO dehydrogenase flavoprotein, C-terminal domain"/>
    <property type="match status" value="1"/>
</dbReference>
<protein>
    <submittedName>
        <fullName evidence="5">Carbon-monoxide dehydrogenase medium subunit</fullName>
    </submittedName>
</protein>
<dbReference type="AlphaFoldDB" id="A0A1I3S5G0"/>
<dbReference type="SUPFAM" id="SSF56176">
    <property type="entry name" value="FAD-binding/transporter-associated domain-like"/>
    <property type="match status" value="1"/>
</dbReference>
<dbReference type="Proteomes" id="UP000199545">
    <property type="component" value="Unassembled WGS sequence"/>
</dbReference>
<keyword evidence="2" id="KW-0274">FAD</keyword>
<gene>
    <name evidence="5" type="ORF">SAMN05421852_11230</name>
</gene>
<proteinExistence type="predicted"/>
<dbReference type="InterPro" id="IPR016167">
    <property type="entry name" value="FAD-bd_PCMH_sub1"/>
</dbReference>
<evidence type="ECO:0000313" key="5">
    <source>
        <dbReference type="EMBL" id="SFJ54073.1"/>
    </source>
</evidence>
<sequence length="292" mass="32439">MRVSEIELVSPKSVIECLSYMAESDRTVRLIAGGTDAVVQMKEGKGRPEVWINIKGLKELRYIREEADGIHLGPLTTHTDIARSNLLKSRAEALAEASWQVGAEQIRNMGTIGGNIVTASPAGDTIPALYVLDAELELQSLTGKRRIKIEDFFLGPRRTVLQKDEMITDIIIQPQKPNEISIFQKLGPRRAQAISIVNVAVKLAMGTEPRQCLDGKIAFGSVAPTVIRAKKCEAMLKLGTLTDEMIRQIGKTAWKEVSPISDIRASAEYRRDMAGALLERGLYRLMKRWESR</sequence>
<dbReference type="Gene3D" id="3.30.465.10">
    <property type="match status" value="1"/>
</dbReference>
<dbReference type="RefSeq" id="WP_093230636.1">
    <property type="nucleotide sequence ID" value="NZ_FORR01000012.1"/>
</dbReference>
<dbReference type="InterPro" id="IPR005107">
    <property type="entry name" value="CO_DH_flav_C"/>
</dbReference>
<dbReference type="InterPro" id="IPR002346">
    <property type="entry name" value="Mopterin_DH_FAD-bd"/>
</dbReference>
<dbReference type="SUPFAM" id="SSF55447">
    <property type="entry name" value="CO dehydrogenase flavoprotein C-terminal domain-like"/>
    <property type="match status" value="1"/>
</dbReference>